<dbReference type="InterPro" id="IPR011047">
    <property type="entry name" value="Quinoprotein_ADH-like_sf"/>
</dbReference>
<dbReference type="FunFam" id="2.130.10.10:FF:000400">
    <property type="entry name" value="Elongator acetyltransferase complex subunit 2"/>
    <property type="match status" value="1"/>
</dbReference>
<feature type="repeat" description="WD" evidence="11">
    <location>
        <begin position="382"/>
        <end position="413"/>
    </location>
</feature>
<feature type="repeat" description="WD" evidence="11">
    <location>
        <begin position="207"/>
        <end position="243"/>
    </location>
</feature>
<evidence type="ECO:0000256" key="11">
    <source>
        <dbReference type="PROSITE-ProRule" id="PRU00221"/>
    </source>
</evidence>
<sequence>MTTRYISSACNTYPHCVDWGNNGLICFGACNAVAIYEPCTHIGRVTHTLHRHRDHVKSVRWIRPGDGGPESEFLSSSADGRVIIWSKNGTDDTFRDTTTVDMGSNVYFADCLQLSDVALATSNFPQLLICAGSLDSEIKVWLREEDGSVKTVQSIFFQPNLIIHGRLAYLPTTKRPLLAVALSDCSILLYTRDSDVPESNFVKVQCLTGHKNWVQSMEFAYNDDGNSLLATGSQDRTIRLWKIGKAVAKEPSDLFQPKRYIFTVDGEEYDISLESILYGHEDRIYGVHWQPVKAEDDKDGQTMRLLSSSTDKSMVIWEPDESTGIWVEKVRVGNVGGNSLGFYGCKFGPDGLHILGHGQHEGSFHIWRYSQEIANWIPRSAPSGHCSKVVDLCWEPKGRFLLTASTDQSTRIYAPWKNDSQELWHEIARPQLHGYDMACLVTLAPYMYASGAEEKVVRIFKATSAFRDRLRLLASVDDFEITMAHGATVPSLGLMNKATLDEEVDQCKSEEENSTSGTYEPPVEDELAQSTLWPELQKLYGHGYEIFCMAARHDGQLLATACRSTSEEHSAILLWSTDTWSQVQRLVSHQLTVTQLAFSPNDKYLLSVSRDRRWSLFREESGDYALITASSRKNNPHSRIIWCCGWTEDSSYFATGSRDGKVCAWSAKKIEASPETLVPEATLDTQGQSVTALCFAPSRATQRPSYILAIGYDTGRIAIQMVTMNVENAWLKLIEYDTSQAHHSTVKRLVFRPSEEHSSNILQLASCGCDHAVKIHDIDASSLTTPIKT</sequence>
<gene>
    <name evidence="14" type="ORF">DMN91_010223</name>
    <name evidence="13" type="ORF">X777_03065</name>
</gene>
<dbReference type="PROSITE" id="PS50294">
    <property type="entry name" value="WD_REPEATS_REGION"/>
    <property type="match status" value="1"/>
</dbReference>
<comment type="pathway">
    <text evidence="3">tRNA modification; 5-methoxycarbonylmethyl-2-thiouridine-tRNA biosynthesis.</text>
</comment>
<dbReference type="InterPro" id="IPR001680">
    <property type="entry name" value="WD40_rpt"/>
</dbReference>
<accession>A0A026WK92</accession>
<proteinExistence type="inferred from homology"/>
<dbReference type="EMBL" id="QOIP01000010">
    <property type="protein sequence ID" value="RLU17982.1"/>
    <property type="molecule type" value="Genomic_DNA"/>
</dbReference>
<organism evidence="13 15">
    <name type="scientific">Ooceraea biroi</name>
    <name type="common">Clonal raider ant</name>
    <name type="synonym">Cerapachys biroi</name>
    <dbReference type="NCBI Taxonomy" id="2015173"/>
    <lineage>
        <taxon>Eukaryota</taxon>
        <taxon>Metazoa</taxon>
        <taxon>Ecdysozoa</taxon>
        <taxon>Arthropoda</taxon>
        <taxon>Hexapoda</taxon>
        <taxon>Insecta</taxon>
        <taxon>Pterygota</taxon>
        <taxon>Neoptera</taxon>
        <taxon>Endopterygota</taxon>
        <taxon>Hymenoptera</taxon>
        <taxon>Apocrita</taxon>
        <taxon>Aculeata</taxon>
        <taxon>Formicoidea</taxon>
        <taxon>Formicidae</taxon>
        <taxon>Dorylinae</taxon>
        <taxon>Ooceraea</taxon>
    </lineage>
</organism>
<evidence type="ECO:0000256" key="12">
    <source>
        <dbReference type="SAM" id="MobiDB-lite"/>
    </source>
</evidence>
<evidence type="ECO:0000256" key="9">
    <source>
        <dbReference type="ARBA" id="ARBA00022737"/>
    </source>
</evidence>
<keyword evidence="15" id="KW-1185">Reference proteome</keyword>
<dbReference type="PROSITE" id="PS50082">
    <property type="entry name" value="WD_REPEATS_2"/>
    <property type="match status" value="4"/>
</dbReference>
<feature type="repeat" description="WD" evidence="11">
    <location>
        <begin position="586"/>
        <end position="627"/>
    </location>
</feature>
<dbReference type="OrthoDB" id="27911at2759"/>
<dbReference type="EMBL" id="KK107167">
    <property type="protein sequence ID" value="EZA56445.1"/>
    <property type="molecule type" value="Genomic_DNA"/>
</dbReference>
<dbReference type="GO" id="GO:0005737">
    <property type="term" value="C:cytoplasm"/>
    <property type="evidence" value="ECO:0007669"/>
    <property type="project" value="UniProtKB-SubCell"/>
</dbReference>
<keyword evidence="6" id="KW-0963">Cytoplasm</keyword>
<reference evidence="13 15" key="1">
    <citation type="journal article" date="2014" name="Curr. Biol.">
        <title>The genome of the clonal raider ant Cerapachys biroi.</title>
        <authorList>
            <person name="Oxley P.R."/>
            <person name="Ji L."/>
            <person name="Fetter-Pruneda I."/>
            <person name="McKenzie S.K."/>
            <person name="Li C."/>
            <person name="Hu H."/>
            <person name="Zhang G."/>
            <person name="Kronauer D.J."/>
        </authorList>
    </citation>
    <scope>NUCLEOTIDE SEQUENCE [LARGE SCALE GENOMIC DNA]</scope>
</reference>
<evidence type="ECO:0000313" key="14">
    <source>
        <dbReference type="EMBL" id="RLU17982.1"/>
    </source>
</evidence>
<evidence type="ECO:0000256" key="2">
    <source>
        <dbReference type="ARBA" id="ARBA00004496"/>
    </source>
</evidence>
<dbReference type="PANTHER" id="PTHR44111">
    <property type="entry name" value="ELONGATOR COMPLEX PROTEIN 2"/>
    <property type="match status" value="1"/>
</dbReference>
<name>A0A026WK92_OOCBI</name>
<evidence type="ECO:0000256" key="6">
    <source>
        <dbReference type="ARBA" id="ARBA00022490"/>
    </source>
</evidence>
<dbReference type="Proteomes" id="UP000279307">
    <property type="component" value="Chromosome 10"/>
</dbReference>
<comment type="similarity">
    <text evidence="4">Belongs to the WD repeat ELP2 family.</text>
</comment>
<evidence type="ECO:0000313" key="13">
    <source>
        <dbReference type="EMBL" id="EZA56445.1"/>
    </source>
</evidence>
<dbReference type="UniPathway" id="UPA00988"/>
<dbReference type="PANTHER" id="PTHR44111:SF1">
    <property type="entry name" value="ELONGATOR COMPLEX PROTEIN 2"/>
    <property type="match status" value="1"/>
</dbReference>
<dbReference type="OMA" id="ENFRHIS"/>
<keyword evidence="8" id="KW-0819">tRNA processing</keyword>
<keyword evidence="7 11" id="KW-0853">WD repeat</keyword>
<evidence type="ECO:0000313" key="16">
    <source>
        <dbReference type="Proteomes" id="UP000279307"/>
    </source>
</evidence>
<dbReference type="Proteomes" id="UP000053097">
    <property type="component" value="Unassembled WGS sequence"/>
</dbReference>
<dbReference type="InterPro" id="IPR036322">
    <property type="entry name" value="WD40_repeat_dom_sf"/>
</dbReference>
<dbReference type="STRING" id="2015173.A0A026WK92"/>
<dbReference type="InterPro" id="IPR015943">
    <property type="entry name" value="WD40/YVTN_repeat-like_dom_sf"/>
</dbReference>
<keyword evidence="10" id="KW-0539">Nucleus</keyword>
<feature type="region of interest" description="Disordered" evidence="12">
    <location>
        <begin position="503"/>
        <end position="524"/>
    </location>
</feature>
<dbReference type="GO" id="GO:0002098">
    <property type="term" value="P:tRNA wobble uridine modification"/>
    <property type="evidence" value="ECO:0007669"/>
    <property type="project" value="InterPro"/>
</dbReference>
<dbReference type="AlphaFoldDB" id="A0A026WK92"/>
<evidence type="ECO:0000256" key="8">
    <source>
        <dbReference type="ARBA" id="ARBA00022694"/>
    </source>
</evidence>
<evidence type="ECO:0000256" key="4">
    <source>
        <dbReference type="ARBA" id="ARBA00005881"/>
    </source>
</evidence>
<feature type="repeat" description="WD" evidence="11">
    <location>
        <begin position="634"/>
        <end position="666"/>
    </location>
</feature>
<dbReference type="GO" id="GO:0005634">
    <property type="term" value="C:nucleus"/>
    <property type="evidence" value="ECO:0007669"/>
    <property type="project" value="UniProtKB-SubCell"/>
</dbReference>
<reference evidence="14 16" key="2">
    <citation type="journal article" date="2018" name="Genome Res.">
        <title>The genomic architecture and molecular evolution of ant odorant receptors.</title>
        <authorList>
            <person name="McKenzie S.K."/>
            <person name="Kronauer D.J.C."/>
        </authorList>
    </citation>
    <scope>NUCLEOTIDE SEQUENCE [LARGE SCALE GENOMIC DNA]</scope>
    <source>
        <strain evidence="14">Clonal line C1</strain>
    </source>
</reference>
<comment type="subcellular location">
    <subcellularLocation>
        <location evidence="2">Cytoplasm</location>
    </subcellularLocation>
    <subcellularLocation>
        <location evidence="1">Nucleus</location>
    </subcellularLocation>
</comment>
<evidence type="ECO:0000313" key="15">
    <source>
        <dbReference type="Proteomes" id="UP000053097"/>
    </source>
</evidence>
<evidence type="ECO:0000256" key="1">
    <source>
        <dbReference type="ARBA" id="ARBA00004123"/>
    </source>
</evidence>
<dbReference type="SMART" id="SM00320">
    <property type="entry name" value="WD40"/>
    <property type="match status" value="10"/>
</dbReference>
<evidence type="ECO:0000256" key="7">
    <source>
        <dbReference type="ARBA" id="ARBA00022574"/>
    </source>
</evidence>
<protein>
    <recommendedName>
        <fullName evidence="5">Elongator complex protein 2</fullName>
    </recommendedName>
</protein>
<evidence type="ECO:0000256" key="5">
    <source>
        <dbReference type="ARBA" id="ARBA00020267"/>
    </source>
</evidence>
<dbReference type="SUPFAM" id="SSF50978">
    <property type="entry name" value="WD40 repeat-like"/>
    <property type="match status" value="1"/>
</dbReference>
<dbReference type="Pfam" id="PF00400">
    <property type="entry name" value="WD40"/>
    <property type="match status" value="6"/>
</dbReference>
<dbReference type="GO" id="GO:0033588">
    <property type="term" value="C:elongator holoenzyme complex"/>
    <property type="evidence" value="ECO:0007669"/>
    <property type="project" value="InterPro"/>
</dbReference>
<evidence type="ECO:0000256" key="10">
    <source>
        <dbReference type="ARBA" id="ARBA00023242"/>
    </source>
</evidence>
<evidence type="ECO:0000256" key="3">
    <source>
        <dbReference type="ARBA" id="ARBA00005043"/>
    </source>
</evidence>
<keyword evidence="9" id="KW-0677">Repeat</keyword>
<dbReference type="InterPro" id="IPR037289">
    <property type="entry name" value="Elp2"/>
</dbReference>
<dbReference type="Gene3D" id="2.130.10.10">
    <property type="entry name" value="YVTN repeat-like/Quinoprotein amine dehydrogenase"/>
    <property type="match status" value="5"/>
</dbReference>
<reference evidence="14" key="3">
    <citation type="submission" date="2018-07" db="EMBL/GenBank/DDBJ databases">
        <authorList>
            <person name="Mckenzie S.K."/>
            <person name="Kronauer D.J.C."/>
        </authorList>
    </citation>
    <scope>NUCLEOTIDE SEQUENCE</scope>
    <source>
        <strain evidence="14">Clonal line C1</strain>
    </source>
</reference>
<dbReference type="SUPFAM" id="SSF50998">
    <property type="entry name" value="Quinoprotein alcohol dehydrogenase-like"/>
    <property type="match status" value="1"/>
</dbReference>